<evidence type="ECO:0000256" key="4">
    <source>
        <dbReference type="ARBA" id="ARBA00016962"/>
    </source>
</evidence>
<organism evidence="13 14">
    <name type="scientific">Desemzia incerta</name>
    <dbReference type="NCBI Taxonomy" id="82801"/>
    <lineage>
        <taxon>Bacteria</taxon>
        <taxon>Bacillati</taxon>
        <taxon>Bacillota</taxon>
        <taxon>Bacilli</taxon>
        <taxon>Lactobacillales</taxon>
        <taxon>Carnobacteriaceae</taxon>
        <taxon>Desemzia</taxon>
    </lineage>
</organism>
<feature type="transmembrane region" description="Helical" evidence="11">
    <location>
        <begin position="287"/>
        <end position="309"/>
    </location>
</feature>
<evidence type="ECO:0000313" key="13">
    <source>
        <dbReference type="EMBL" id="SFQ15849.1"/>
    </source>
</evidence>
<dbReference type="RefSeq" id="WP_092479878.1">
    <property type="nucleotide sequence ID" value="NZ_FOXW01000002.1"/>
</dbReference>
<keyword evidence="8 11" id="KW-1133">Transmembrane helix</keyword>
<evidence type="ECO:0000313" key="14">
    <source>
        <dbReference type="Proteomes" id="UP000199136"/>
    </source>
</evidence>
<dbReference type="Pfam" id="PF02687">
    <property type="entry name" value="FtsX"/>
    <property type="match status" value="1"/>
</dbReference>
<keyword evidence="14" id="KW-1185">Reference proteome</keyword>
<gene>
    <name evidence="13" type="ORF">SAMN04488506_0825</name>
</gene>
<dbReference type="Proteomes" id="UP000199136">
    <property type="component" value="Unassembled WGS sequence"/>
</dbReference>
<dbReference type="InterPro" id="IPR051125">
    <property type="entry name" value="ABC-4/HrtB_transporter"/>
</dbReference>
<feature type="transmembrane region" description="Helical" evidence="11">
    <location>
        <begin position="329"/>
        <end position="350"/>
    </location>
</feature>
<dbReference type="GO" id="GO:0005886">
    <property type="term" value="C:plasma membrane"/>
    <property type="evidence" value="ECO:0007669"/>
    <property type="project" value="UniProtKB-SubCell"/>
</dbReference>
<evidence type="ECO:0000256" key="9">
    <source>
        <dbReference type="ARBA" id="ARBA00023136"/>
    </source>
</evidence>
<evidence type="ECO:0000256" key="8">
    <source>
        <dbReference type="ARBA" id="ARBA00022989"/>
    </source>
</evidence>
<comment type="function">
    <text evidence="10">Part of the ABC transporter complex hrt involved in hemin import. Responsible for the translocation of the substrate across the membrane.</text>
</comment>
<keyword evidence="7 11" id="KW-0812">Transmembrane</keyword>
<evidence type="ECO:0000256" key="7">
    <source>
        <dbReference type="ARBA" id="ARBA00022692"/>
    </source>
</evidence>
<feature type="transmembrane region" description="Helical" evidence="11">
    <location>
        <begin position="15"/>
        <end position="39"/>
    </location>
</feature>
<evidence type="ECO:0000256" key="5">
    <source>
        <dbReference type="ARBA" id="ARBA00022448"/>
    </source>
</evidence>
<keyword evidence="6" id="KW-1003">Cell membrane</keyword>
<feature type="domain" description="ABC3 transporter permease C-terminal" evidence="12">
    <location>
        <begin position="247"/>
        <end position="358"/>
    </location>
</feature>
<evidence type="ECO:0000256" key="6">
    <source>
        <dbReference type="ARBA" id="ARBA00022475"/>
    </source>
</evidence>
<comment type="subunit">
    <text evidence="3">The complex is composed of two ATP-binding proteins (HrtA), two transmembrane proteins (HrtB) and a solute-binding protein.</text>
</comment>
<proteinExistence type="inferred from homology"/>
<dbReference type="PANTHER" id="PTHR43738:SF1">
    <property type="entry name" value="HEMIN TRANSPORT SYSTEM PERMEASE PROTEIN HRTB-RELATED"/>
    <property type="match status" value="1"/>
</dbReference>
<sequence length="363" mass="39053">MFLAWKEIKHSKTRFALIIGVMVLVSYLVYFLTGLAYGLAQDNRTSVDKWDADGIVLTDESNSNINMSMITLGQAEDVSGDETALLGQTAGVVRKEGTSGESSKINVTFFGIDPDEFIMPELIEGEAFTNNDEAIADISLNEEEGIEIGDVVQLAGSDKELTVTGFTENAKFNVAPVLYTTIGSFQEIRFERIDESEEGRISAVIVRDSEEDLSGVQIDNDDLVPYEIGEYIYKIPGYSAQVLTFGLMIGFLIVIAAVVIGIFIYVLTLQKSSLFGVMKAQGISSGYIAKSVIAQTFILSVVGVGTGLLLTLGTSLVLPATVPYQNNVLFLAGITALLVIVAVLGGLFSVRTVVKIDPLEAIG</sequence>
<evidence type="ECO:0000256" key="10">
    <source>
        <dbReference type="ARBA" id="ARBA00024973"/>
    </source>
</evidence>
<dbReference type="OrthoDB" id="384327at2"/>
<dbReference type="AlphaFoldDB" id="A0A1I5W7X2"/>
<evidence type="ECO:0000256" key="11">
    <source>
        <dbReference type="SAM" id="Phobius"/>
    </source>
</evidence>
<evidence type="ECO:0000259" key="12">
    <source>
        <dbReference type="Pfam" id="PF02687"/>
    </source>
</evidence>
<reference evidence="13 14" key="1">
    <citation type="submission" date="2016-10" db="EMBL/GenBank/DDBJ databases">
        <authorList>
            <person name="de Groot N.N."/>
        </authorList>
    </citation>
    <scope>NUCLEOTIDE SEQUENCE [LARGE SCALE GENOMIC DNA]</scope>
    <source>
        <strain evidence="13 14">DSM 20581</strain>
    </source>
</reference>
<accession>A0A1I5W7X2</accession>
<keyword evidence="9 11" id="KW-0472">Membrane</keyword>
<evidence type="ECO:0000256" key="1">
    <source>
        <dbReference type="ARBA" id="ARBA00004651"/>
    </source>
</evidence>
<dbReference type="STRING" id="82801.SAMN04488506_0825"/>
<comment type="subcellular location">
    <subcellularLocation>
        <location evidence="1">Cell membrane</location>
        <topology evidence="1">Multi-pass membrane protein</topology>
    </subcellularLocation>
</comment>
<dbReference type="PANTHER" id="PTHR43738">
    <property type="entry name" value="ABC TRANSPORTER, MEMBRANE PROTEIN"/>
    <property type="match status" value="1"/>
</dbReference>
<evidence type="ECO:0000256" key="3">
    <source>
        <dbReference type="ARBA" id="ARBA00011131"/>
    </source>
</evidence>
<feature type="transmembrane region" description="Helical" evidence="11">
    <location>
        <begin position="242"/>
        <end position="267"/>
    </location>
</feature>
<protein>
    <recommendedName>
        <fullName evidence="4">Putative hemin transport system permease protein HrtB</fullName>
    </recommendedName>
</protein>
<dbReference type="EMBL" id="FOXW01000002">
    <property type="protein sequence ID" value="SFQ15849.1"/>
    <property type="molecule type" value="Genomic_DNA"/>
</dbReference>
<evidence type="ECO:0000256" key="2">
    <source>
        <dbReference type="ARBA" id="ARBA00008697"/>
    </source>
</evidence>
<keyword evidence="5" id="KW-0813">Transport</keyword>
<comment type="similarity">
    <text evidence="2">Belongs to the ABC-4 integral membrane protein family. HrtB subfamily.</text>
</comment>
<dbReference type="InterPro" id="IPR003838">
    <property type="entry name" value="ABC3_permease_C"/>
</dbReference>
<name>A0A1I5W7X2_9LACT</name>